<gene>
    <name evidence="1" type="ORF">PLUT1463_LOCUS1561</name>
</gene>
<proteinExistence type="predicted"/>
<sequence>MGSQRKQVDLPISGAAPVDARTAAIMEVNLFAVPMPELGFSTPSLDQHEAQLRCPRCGEFDTAAHSCTHGTDTPALDVCAPAIVEKAGRARGRVSSACQVEGHVCNIAHRRHH</sequence>
<protein>
    <submittedName>
        <fullName evidence="1">Uncharacterized protein</fullName>
    </submittedName>
</protein>
<evidence type="ECO:0000313" key="1">
    <source>
        <dbReference type="EMBL" id="CAD8267247.1"/>
    </source>
</evidence>
<name>A0A7R9UIM7_DIALT</name>
<accession>A0A7R9UIM7</accession>
<dbReference type="AlphaFoldDB" id="A0A7R9UIM7"/>
<organism evidence="1">
    <name type="scientific">Diacronema lutheri</name>
    <name type="common">Unicellular marine alga</name>
    <name type="synonym">Monochrysis lutheri</name>
    <dbReference type="NCBI Taxonomy" id="2081491"/>
    <lineage>
        <taxon>Eukaryota</taxon>
        <taxon>Haptista</taxon>
        <taxon>Haptophyta</taxon>
        <taxon>Pavlovophyceae</taxon>
        <taxon>Pavlovales</taxon>
        <taxon>Pavlovaceae</taxon>
        <taxon>Diacronema</taxon>
    </lineage>
</organism>
<reference evidence="1" key="1">
    <citation type="submission" date="2021-01" db="EMBL/GenBank/DDBJ databases">
        <authorList>
            <person name="Corre E."/>
            <person name="Pelletier E."/>
            <person name="Niang G."/>
            <person name="Scheremetjew M."/>
            <person name="Finn R."/>
            <person name="Kale V."/>
            <person name="Holt S."/>
            <person name="Cochrane G."/>
            <person name="Meng A."/>
            <person name="Brown T."/>
            <person name="Cohen L."/>
        </authorList>
    </citation>
    <scope>NUCLEOTIDE SEQUENCE</scope>
    <source>
        <strain evidence="1">RCC1537</strain>
    </source>
</reference>
<dbReference type="EMBL" id="HBEB01002349">
    <property type="protein sequence ID" value="CAD8267247.1"/>
    <property type="molecule type" value="Transcribed_RNA"/>
</dbReference>